<keyword evidence="7" id="KW-0472">Membrane</keyword>
<evidence type="ECO:0000313" key="12">
    <source>
        <dbReference type="Proteomes" id="UP000777438"/>
    </source>
</evidence>
<dbReference type="InterPro" id="IPR024602">
    <property type="entry name" value="COG_su2_N"/>
</dbReference>
<gene>
    <name evidence="11" type="ORF">B0T10DRAFT_481378</name>
</gene>
<evidence type="ECO:0000256" key="1">
    <source>
        <dbReference type="ARBA" id="ARBA00004395"/>
    </source>
</evidence>
<accession>A0A9P9AUQ0</accession>
<name>A0A9P9AUQ0_9HYPO</name>
<feature type="compositionally biased region" description="Acidic residues" evidence="9">
    <location>
        <begin position="190"/>
        <end position="206"/>
    </location>
</feature>
<dbReference type="GO" id="GO:0017119">
    <property type="term" value="C:Golgi transport complex"/>
    <property type="evidence" value="ECO:0007669"/>
    <property type="project" value="TreeGrafter"/>
</dbReference>
<dbReference type="GO" id="GO:0000139">
    <property type="term" value="C:Golgi membrane"/>
    <property type="evidence" value="ECO:0007669"/>
    <property type="project" value="UniProtKB-SubCell"/>
</dbReference>
<dbReference type="PANTHER" id="PTHR12961:SF0">
    <property type="entry name" value="CONSERVED OLIGOMERIC GOLGI COMPLEX SUBUNIT 2"/>
    <property type="match status" value="1"/>
</dbReference>
<keyword evidence="5" id="KW-0653">Protein transport</keyword>
<sequence>MAAHATDLAPPASSALARNSPSPAFNLSSDDSSDFDDDAPLPFPEALPRSDFLAADFQPAAYLSALPHRHQTLEDLRSDLRDRSAAISSELLELVNSNYTAFLSLGNELRGGDEKVEDVRVALMGFRRAVEEVKTRVTTRKDETSALNTELRDVRAAVEQGRKMLEVSERLSSLEERLALDSLPASAEKEWDDESDEEEENEDDEGFLGSSPVKLLASAQECSRIMASTSTLPHDTPWAIKTEERLAKCQNTLLLDLSNALKEAKKAGIKGQDRVLKYLAMYRVLGAEAAAVKALRGA</sequence>
<evidence type="ECO:0000256" key="8">
    <source>
        <dbReference type="ARBA" id="ARBA00031344"/>
    </source>
</evidence>
<protein>
    <recommendedName>
        <fullName evidence="3">Conserved oligomeric Golgi complex subunit 2</fullName>
    </recommendedName>
    <alternativeName>
        <fullName evidence="8">Component of oligomeric Golgi complex 2</fullName>
    </alternativeName>
</protein>
<evidence type="ECO:0000256" key="3">
    <source>
        <dbReference type="ARBA" id="ARBA00020977"/>
    </source>
</evidence>
<keyword evidence="12" id="KW-1185">Reference proteome</keyword>
<evidence type="ECO:0000256" key="9">
    <source>
        <dbReference type="SAM" id="MobiDB-lite"/>
    </source>
</evidence>
<evidence type="ECO:0000256" key="7">
    <source>
        <dbReference type="ARBA" id="ARBA00023136"/>
    </source>
</evidence>
<evidence type="ECO:0000256" key="4">
    <source>
        <dbReference type="ARBA" id="ARBA00022448"/>
    </source>
</evidence>
<dbReference type="Proteomes" id="UP000777438">
    <property type="component" value="Unassembled WGS sequence"/>
</dbReference>
<feature type="domain" description="Conserved oligomeric Golgi complex subunit 2 N-terminal" evidence="10">
    <location>
        <begin position="49"/>
        <end position="120"/>
    </location>
</feature>
<comment type="caution">
    <text evidence="11">The sequence shown here is derived from an EMBL/GenBank/DDBJ whole genome shotgun (WGS) entry which is preliminary data.</text>
</comment>
<dbReference type="Pfam" id="PF06148">
    <property type="entry name" value="COG2_N"/>
    <property type="match status" value="1"/>
</dbReference>
<dbReference type="InterPro" id="IPR009316">
    <property type="entry name" value="COG2"/>
</dbReference>
<evidence type="ECO:0000256" key="2">
    <source>
        <dbReference type="ARBA" id="ARBA00007603"/>
    </source>
</evidence>
<keyword evidence="6" id="KW-0333">Golgi apparatus</keyword>
<feature type="compositionally biased region" description="Polar residues" evidence="9">
    <location>
        <begin position="16"/>
        <end position="27"/>
    </location>
</feature>
<dbReference type="GO" id="GO:0006891">
    <property type="term" value="P:intra-Golgi vesicle-mediated transport"/>
    <property type="evidence" value="ECO:0007669"/>
    <property type="project" value="TreeGrafter"/>
</dbReference>
<comment type="subcellular location">
    <subcellularLocation>
        <location evidence="1">Golgi apparatus membrane</location>
        <topology evidence="1">Peripheral membrane protein</topology>
    </subcellularLocation>
</comment>
<evidence type="ECO:0000313" key="11">
    <source>
        <dbReference type="EMBL" id="KAH6893056.1"/>
    </source>
</evidence>
<dbReference type="AlphaFoldDB" id="A0A9P9AUQ0"/>
<organism evidence="11 12">
    <name type="scientific">Thelonectria olida</name>
    <dbReference type="NCBI Taxonomy" id="1576542"/>
    <lineage>
        <taxon>Eukaryota</taxon>
        <taxon>Fungi</taxon>
        <taxon>Dikarya</taxon>
        <taxon>Ascomycota</taxon>
        <taxon>Pezizomycotina</taxon>
        <taxon>Sordariomycetes</taxon>
        <taxon>Hypocreomycetidae</taxon>
        <taxon>Hypocreales</taxon>
        <taxon>Nectriaceae</taxon>
        <taxon>Thelonectria</taxon>
    </lineage>
</organism>
<dbReference type="EMBL" id="JAGPYM010000006">
    <property type="protein sequence ID" value="KAH6893056.1"/>
    <property type="molecule type" value="Genomic_DNA"/>
</dbReference>
<dbReference type="GO" id="GO:0015031">
    <property type="term" value="P:protein transport"/>
    <property type="evidence" value="ECO:0007669"/>
    <property type="project" value="UniProtKB-KW"/>
</dbReference>
<evidence type="ECO:0000259" key="10">
    <source>
        <dbReference type="Pfam" id="PF06148"/>
    </source>
</evidence>
<feature type="region of interest" description="Disordered" evidence="9">
    <location>
        <begin position="184"/>
        <end position="209"/>
    </location>
</feature>
<dbReference type="GO" id="GO:0007030">
    <property type="term" value="P:Golgi organization"/>
    <property type="evidence" value="ECO:0007669"/>
    <property type="project" value="InterPro"/>
</dbReference>
<comment type="similarity">
    <text evidence="2">Belongs to the COG2 family.</text>
</comment>
<keyword evidence="4" id="KW-0813">Transport</keyword>
<evidence type="ECO:0000256" key="6">
    <source>
        <dbReference type="ARBA" id="ARBA00023034"/>
    </source>
</evidence>
<evidence type="ECO:0000256" key="5">
    <source>
        <dbReference type="ARBA" id="ARBA00022927"/>
    </source>
</evidence>
<reference evidence="11 12" key="1">
    <citation type="journal article" date="2021" name="Nat. Commun.">
        <title>Genetic determinants of endophytism in the Arabidopsis root mycobiome.</title>
        <authorList>
            <person name="Mesny F."/>
            <person name="Miyauchi S."/>
            <person name="Thiergart T."/>
            <person name="Pickel B."/>
            <person name="Atanasova L."/>
            <person name="Karlsson M."/>
            <person name="Huettel B."/>
            <person name="Barry K.W."/>
            <person name="Haridas S."/>
            <person name="Chen C."/>
            <person name="Bauer D."/>
            <person name="Andreopoulos W."/>
            <person name="Pangilinan J."/>
            <person name="LaButti K."/>
            <person name="Riley R."/>
            <person name="Lipzen A."/>
            <person name="Clum A."/>
            <person name="Drula E."/>
            <person name="Henrissat B."/>
            <person name="Kohler A."/>
            <person name="Grigoriev I.V."/>
            <person name="Martin F.M."/>
            <person name="Hacquard S."/>
        </authorList>
    </citation>
    <scope>NUCLEOTIDE SEQUENCE [LARGE SCALE GENOMIC DNA]</scope>
    <source>
        <strain evidence="11 12">MPI-CAGE-CH-0241</strain>
    </source>
</reference>
<dbReference type="PANTHER" id="PTHR12961">
    <property type="entry name" value="CONSERVED OLIGOMERIC GOLGI COMPLEX COMPONENT 2"/>
    <property type="match status" value="1"/>
</dbReference>
<proteinExistence type="inferred from homology"/>
<dbReference type="OrthoDB" id="332281at2759"/>
<feature type="region of interest" description="Disordered" evidence="9">
    <location>
        <begin position="1"/>
        <end position="43"/>
    </location>
</feature>